<evidence type="ECO:0000256" key="2">
    <source>
        <dbReference type="ARBA" id="ARBA00023239"/>
    </source>
</evidence>
<evidence type="ECO:0000313" key="4">
    <source>
        <dbReference type="EMBL" id="MCY1713299.1"/>
    </source>
</evidence>
<keyword evidence="2 3" id="KW-0456">Lyase</keyword>
<gene>
    <name evidence="3 4" type="primary">larC</name>
    <name evidence="4" type="ORF">OUY18_03380</name>
</gene>
<evidence type="ECO:0000256" key="1">
    <source>
        <dbReference type="ARBA" id="ARBA00022596"/>
    </source>
</evidence>
<sequence length="403" mass="43625">MKKLYLECNMGAAGDMLTAALLELYPDREGFLKQMNSLGLPGVAVRCIPAVKCGISGSHMVVSVNGQEETEAPEHSHHEKMAGHNYESIKSLIARLPVPEEVRENASAVYQKIGEAESRVHGVPVEQIHFHEIGTLDAVADVVGCCLLFHLLGAEEITASPVHVGSGFVRCAHGLLPVPAPATARLLTGIPIYGGDIRGELCTPTGAALLRHFVSRFGPMPPMRVDKIGCGMGTKDFEAANCVRAFWSESDAYSDEIAELRCNLDDMTPEAIGFAMNRLLESGALDVFAAPVQMKKSRPSVLLTCLCRPQLQEQLTRLMLLHTTTLGIRASACSRTILKSSFQTVQTAYGSIRIKVSRGGGITKYKPEYEDVKGAAEAHGEAFDTVYKKAVAEAEKESALWPY</sequence>
<name>A0ABT4BQX9_9FIRM</name>
<dbReference type="PANTHER" id="PTHR36566">
    <property type="entry name" value="NICKEL INSERTION PROTEIN-RELATED"/>
    <property type="match status" value="1"/>
</dbReference>
<dbReference type="HAMAP" id="MF_01074">
    <property type="entry name" value="LarC"/>
    <property type="match status" value="1"/>
</dbReference>
<evidence type="ECO:0000313" key="5">
    <source>
        <dbReference type="Proteomes" id="UP001082703"/>
    </source>
</evidence>
<comment type="caution">
    <text evidence="4">The sequence shown here is derived from an EMBL/GenBank/DDBJ whole genome shotgun (WGS) entry which is preliminary data.</text>
</comment>
<organism evidence="4 5">
    <name type="scientific">Caproiciproducens galactitolivorans</name>
    <dbReference type="NCBI Taxonomy" id="642589"/>
    <lineage>
        <taxon>Bacteria</taxon>
        <taxon>Bacillati</taxon>
        <taxon>Bacillota</taxon>
        <taxon>Clostridia</taxon>
        <taxon>Eubacteriales</taxon>
        <taxon>Acutalibacteraceae</taxon>
        <taxon>Caproiciproducens</taxon>
    </lineage>
</organism>
<dbReference type="Proteomes" id="UP001082703">
    <property type="component" value="Unassembled WGS sequence"/>
</dbReference>
<dbReference type="Gene3D" id="3.10.20.300">
    <property type="entry name" value="mk0293 like domain"/>
    <property type="match status" value="1"/>
</dbReference>
<dbReference type="EC" id="4.99.1.12" evidence="3"/>
<dbReference type="RefSeq" id="WP_268057305.1">
    <property type="nucleotide sequence ID" value="NZ_JAPOHA010000003.1"/>
</dbReference>
<proteinExistence type="inferred from homology"/>
<comment type="function">
    <text evidence="3">Involved in the biosynthesis of a nickel-pincer cofactor ((SCS)Ni(II) pincer complex). Binds Ni(2+), and functions in nickel delivery to pyridinium-3,5-bisthiocarboxylic acid mononucleotide (P2TMN), to form the mature cofactor. Is thus probably required for the activation of nickel-pincer cofactor-dependent enzymes.</text>
</comment>
<dbReference type="NCBIfam" id="TIGR00299">
    <property type="entry name" value="nickel pincer cofactor biosynthesis protein LarC"/>
    <property type="match status" value="1"/>
</dbReference>
<reference evidence="4 5" key="1">
    <citation type="submission" date="2022-11" db="EMBL/GenBank/DDBJ databases">
        <authorList>
            <person name="Caiyu Z."/>
        </authorList>
    </citation>
    <scope>NUCLEOTIDE SEQUENCE [LARGE SCALE GENOMIC DNA]</scope>
    <source>
        <strain evidence="4 5">YR-4</strain>
    </source>
</reference>
<dbReference type="PANTHER" id="PTHR36566:SF1">
    <property type="entry name" value="PYRIDINIUM-3,5-BISTHIOCARBOXYLIC ACID MONONUCLEOTIDE NICKEL INSERTION PROTEIN"/>
    <property type="match status" value="1"/>
</dbReference>
<accession>A0ABT4BQX9</accession>
<comment type="catalytic activity">
    <reaction evidence="3">
        <text>Ni(II)-pyridinium-3,5-bisthiocarboxylate mononucleotide = pyridinium-3,5-bisthiocarboxylate mononucleotide + Ni(2+)</text>
        <dbReference type="Rhea" id="RHEA:54784"/>
        <dbReference type="ChEBI" id="CHEBI:49786"/>
        <dbReference type="ChEBI" id="CHEBI:137372"/>
        <dbReference type="ChEBI" id="CHEBI:137373"/>
        <dbReference type="EC" id="4.99.1.12"/>
    </reaction>
</comment>
<protein>
    <recommendedName>
        <fullName evidence="3">Pyridinium-3,5-bisthiocarboxylic acid mononucleotide nickel insertion protein</fullName>
        <shortName evidence="3">P2TMN nickel insertion protein</shortName>
        <ecNumber evidence="3">4.99.1.12</ecNumber>
    </recommendedName>
    <alternativeName>
        <fullName evidence="3">Nickel-pincer cofactor biosynthesis protein LarC</fullName>
    </alternativeName>
</protein>
<comment type="similarity">
    <text evidence="3">Belongs to the LarC family.</text>
</comment>
<keyword evidence="5" id="KW-1185">Reference proteome</keyword>
<dbReference type="EMBL" id="JAPOHA010000003">
    <property type="protein sequence ID" value="MCY1713299.1"/>
    <property type="molecule type" value="Genomic_DNA"/>
</dbReference>
<dbReference type="InterPro" id="IPR002822">
    <property type="entry name" value="Ni_insertion"/>
</dbReference>
<dbReference type="Pfam" id="PF01969">
    <property type="entry name" value="Ni_insertion"/>
    <property type="match status" value="1"/>
</dbReference>
<keyword evidence="1 3" id="KW-0533">Nickel</keyword>
<evidence type="ECO:0000256" key="3">
    <source>
        <dbReference type="HAMAP-Rule" id="MF_01074"/>
    </source>
</evidence>
<dbReference type="Gene3D" id="3.30.70.1380">
    <property type="entry name" value="Transcriptional regulatory protein pf0864 domain like"/>
    <property type="match status" value="1"/>
</dbReference>